<dbReference type="Proteomes" id="UP001596233">
    <property type="component" value="Unassembled WGS sequence"/>
</dbReference>
<evidence type="ECO:0000313" key="1">
    <source>
        <dbReference type="EMBL" id="MFC6332691.1"/>
    </source>
</evidence>
<dbReference type="RefSeq" id="WP_379233395.1">
    <property type="nucleotide sequence ID" value="NZ_JBHSTE010000003.1"/>
</dbReference>
<dbReference type="EMBL" id="JBHSTE010000003">
    <property type="protein sequence ID" value="MFC6332691.1"/>
    <property type="molecule type" value="Genomic_DNA"/>
</dbReference>
<accession>A0ABW1V378</accession>
<evidence type="ECO:0008006" key="3">
    <source>
        <dbReference type="Google" id="ProtNLM"/>
    </source>
</evidence>
<sequence>MSTYMLVDRTSDWFFDEDIDLDPYLCSMQILKAVSKRPVVGIKYNRVQMVHNVLKRRSHEAIVTLDNAIVILVSRNLLKITESEGNSLDSVIHITDKGLETLQQFMEKTT</sequence>
<name>A0ABW1V378_9BACL</name>
<organism evidence="1 2">
    <name type="scientific">Paenibacillus septentrionalis</name>
    <dbReference type="NCBI Taxonomy" id="429342"/>
    <lineage>
        <taxon>Bacteria</taxon>
        <taxon>Bacillati</taxon>
        <taxon>Bacillota</taxon>
        <taxon>Bacilli</taxon>
        <taxon>Bacillales</taxon>
        <taxon>Paenibacillaceae</taxon>
        <taxon>Paenibacillus</taxon>
    </lineage>
</organism>
<keyword evidence="2" id="KW-1185">Reference proteome</keyword>
<proteinExistence type="predicted"/>
<evidence type="ECO:0000313" key="2">
    <source>
        <dbReference type="Proteomes" id="UP001596233"/>
    </source>
</evidence>
<reference evidence="2" key="1">
    <citation type="journal article" date="2019" name="Int. J. Syst. Evol. Microbiol.">
        <title>The Global Catalogue of Microorganisms (GCM) 10K type strain sequencing project: providing services to taxonomists for standard genome sequencing and annotation.</title>
        <authorList>
            <consortium name="The Broad Institute Genomics Platform"/>
            <consortium name="The Broad Institute Genome Sequencing Center for Infectious Disease"/>
            <person name="Wu L."/>
            <person name="Ma J."/>
        </authorList>
    </citation>
    <scope>NUCLEOTIDE SEQUENCE [LARGE SCALE GENOMIC DNA]</scope>
    <source>
        <strain evidence="2">PCU 280</strain>
    </source>
</reference>
<protein>
    <recommendedName>
        <fullName evidence="3">MarR family transcriptional regulator</fullName>
    </recommendedName>
</protein>
<gene>
    <name evidence="1" type="ORF">ACFP56_08660</name>
</gene>
<comment type="caution">
    <text evidence="1">The sequence shown here is derived from an EMBL/GenBank/DDBJ whole genome shotgun (WGS) entry which is preliminary data.</text>
</comment>